<comment type="similarity">
    <text evidence="1 2">Belongs to the UPF0235 family.</text>
</comment>
<organism evidence="3 4">
    <name type="scientific">Candidatus Colwellbacteria bacterium RIFCSPHIGHO2_12_FULL_44_17</name>
    <dbReference type="NCBI Taxonomy" id="1797689"/>
    <lineage>
        <taxon>Bacteria</taxon>
        <taxon>Candidatus Colwelliibacteriota</taxon>
    </lineage>
</organism>
<accession>A0A1G1Z2I7</accession>
<evidence type="ECO:0000313" key="4">
    <source>
        <dbReference type="Proteomes" id="UP000178515"/>
    </source>
</evidence>
<dbReference type="InterPro" id="IPR003746">
    <property type="entry name" value="DUF167"/>
</dbReference>
<dbReference type="GO" id="GO:0005737">
    <property type="term" value="C:cytoplasm"/>
    <property type="evidence" value="ECO:0007669"/>
    <property type="project" value="TreeGrafter"/>
</dbReference>
<dbReference type="PANTHER" id="PTHR13420">
    <property type="entry name" value="UPF0235 PROTEIN C15ORF40"/>
    <property type="match status" value="1"/>
</dbReference>
<dbReference type="AlphaFoldDB" id="A0A1G1Z2I7"/>
<dbReference type="STRING" id="1797689.A3F24_02465"/>
<comment type="caution">
    <text evidence="3">The sequence shown here is derived from an EMBL/GenBank/DDBJ whole genome shotgun (WGS) entry which is preliminary data.</text>
</comment>
<evidence type="ECO:0000313" key="3">
    <source>
        <dbReference type="EMBL" id="OGY58852.1"/>
    </source>
</evidence>
<reference evidence="3 4" key="1">
    <citation type="journal article" date="2016" name="Nat. Commun.">
        <title>Thousands of microbial genomes shed light on interconnected biogeochemical processes in an aquifer system.</title>
        <authorList>
            <person name="Anantharaman K."/>
            <person name="Brown C.T."/>
            <person name="Hug L.A."/>
            <person name="Sharon I."/>
            <person name="Castelle C.J."/>
            <person name="Probst A.J."/>
            <person name="Thomas B.C."/>
            <person name="Singh A."/>
            <person name="Wilkins M.J."/>
            <person name="Karaoz U."/>
            <person name="Brodie E.L."/>
            <person name="Williams K.H."/>
            <person name="Hubbard S.S."/>
            <person name="Banfield J.F."/>
        </authorList>
    </citation>
    <scope>NUCLEOTIDE SEQUENCE [LARGE SCALE GENOMIC DNA]</scope>
</reference>
<gene>
    <name evidence="3" type="ORF">A3F24_02465</name>
</gene>
<dbReference type="HAMAP" id="MF_00634">
    <property type="entry name" value="UPF0235"/>
    <property type="match status" value="1"/>
</dbReference>
<evidence type="ECO:0000256" key="2">
    <source>
        <dbReference type="HAMAP-Rule" id="MF_00634"/>
    </source>
</evidence>
<sequence>MKLFITAKPNAKETKVEKLSEGYFTVSVKEPPVEGKANAAIVKALADYFKTSQSNIRIVSGFTSRQKIIEIVEK</sequence>
<name>A0A1G1Z2I7_9BACT</name>
<proteinExistence type="inferred from homology"/>
<dbReference type="EMBL" id="MHIX01000032">
    <property type="protein sequence ID" value="OGY58852.1"/>
    <property type="molecule type" value="Genomic_DNA"/>
</dbReference>
<dbReference type="Proteomes" id="UP000178515">
    <property type="component" value="Unassembled WGS sequence"/>
</dbReference>
<dbReference type="SUPFAM" id="SSF69786">
    <property type="entry name" value="YggU-like"/>
    <property type="match status" value="1"/>
</dbReference>
<dbReference type="Gene3D" id="3.30.1200.10">
    <property type="entry name" value="YggU-like"/>
    <property type="match status" value="1"/>
</dbReference>
<dbReference type="NCBIfam" id="TIGR00251">
    <property type="entry name" value="DUF167 family protein"/>
    <property type="match status" value="1"/>
</dbReference>
<dbReference type="PANTHER" id="PTHR13420:SF7">
    <property type="entry name" value="UPF0235 PROTEIN C15ORF40"/>
    <property type="match status" value="1"/>
</dbReference>
<evidence type="ECO:0000256" key="1">
    <source>
        <dbReference type="ARBA" id="ARBA00010364"/>
    </source>
</evidence>
<protein>
    <recommendedName>
        <fullName evidence="2">UPF0235 protein A3F24_02465</fullName>
    </recommendedName>
</protein>
<dbReference type="Pfam" id="PF02594">
    <property type="entry name" value="DUF167"/>
    <property type="match status" value="1"/>
</dbReference>
<dbReference type="SMART" id="SM01152">
    <property type="entry name" value="DUF167"/>
    <property type="match status" value="1"/>
</dbReference>
<dbReference type="InterPro" id="IPR036591">
    <property type="entry name" value="YggU-like_sf"/>
</dbReference>